<dbReference type="Pfam" id="PF16925">
    <property type="entry name" value="TetR_C_13"/>
    <property type="match status" value="1"/>
</dbReference>
<feature type="domain" description="HTH tetR-type" evidence="5">
    <location>
        <begin position="5"/>
        <end position="65"/>
    </location>
</feature>
<sequence length="199" mass="22077">MGKGEQTKALIIHTARQVASEVGLDSLTIGDLAVRMGMSKSGLFGHFGSREELQREVMAATAQVFAETVVKPALKLPRGLVRLRAMFEGWLDYETSLPGGCLIAAAVFEFDSKPGMVRDAVFEHQRNWQGFLEKAAQLAVETGELPADTAIGELAFMLLGIVYSSYVYRGFEPADQVRRRIMRSFEHLLHHPPRQDKAD</sequence>
<dbReference type="InterPro" id="IPR009057">
    <property type="entry name" value="Homeodomain-like_sf"/>
</dbReference>
<evidence type="ECO:0000256" key="1">
    <source>
        <dbReference type="ARBA" id="ARBA00023015"/>
    </source>
</evidence>
<dbReference type="EMBL" id="JABAIM010000002">
    <property type="protein sequence ID" value="NLR75439.1"/>
    <property type="molecule type" value="Genomic_DNA"/>
</dbReference>
<proteinExistence type="predicted"/>
<keyword evidence="1" id="KW-0805">Transcription regulation</keyword>
<evidence type="ECO:0000256" key="3">
    <source>
        <dbReference type="ARBA" id="ARBA00023163"/>
    </source>
</evidence>
<dbReference type="InterPro" id="IPR001647">
    <property type="entry name" value="HTH_TetR"/>
</dbReference>
<dbReference type="SUPFAM" id="SSF46689">
    <property type="entry name" value="Homeodomain-like"/>
    <property type="match status" value="1"/>
</dbReference>
<keyword evidence="2 4" id="KW-0238">DNA-binding</keyword>
<dbReference type="SUPFAM" id="SSF48498">
    <property type="entry name" value="Tetracyclin repressor-like, C-terminal domain"/>
    <property type="match status" value="1"/>
</dbReference>
<evidence type="ECO:0000256" key="4">
    <source>
        <dbReference type="PROSITE-ProRule" id="PRU00335"/>
    </source>
</evidence>
<dbReference type="InterPro" id="IPR036271">
    <property type="entry name" value="Tet_transcr_reg_TetR-rel_C_sf"/>
</dbReference>
<comment type="caution">
    <text evidence="6">The sequence shown here is derived from an EMBL/GenBank/DDBJ whole genome shotgun (WGS) entry which is preliminary data.</text>
</comment>
<dbReference type="AlphaFoldDB" id="A0A847SDR7"/>
<gene>
    <name evidence="6" type="ORF">HF682_09745</name>
</gene>
<dbReference type="PANTHER" id="PTHR47506">
    <property type="entry name" value="TRANSCRIPTIONAL REGULATORY PROTEIN"/>
    <property type="match status" value="1"/>
</dbReference>
<dbReference type="PANTHER" id="PTHR47506:SF6">
    <property type="entry name" value="HTH-TYPE TRANSCRIPTIONAL REPRESSOR NEMR"/>
    <property type="match status" value="1"/>
</dbReference>
<dbReference type="PRINTS" id="PR00455">
    <property type="entry name" value="HTHTETR"/>
</dbReference>
<feature type="DNA-binding region" description="H-T-H motif" evidence="4">
    <location>
        <begin position="28"/>
        <end position="47"/>
    </location>
</feature>
<evidence type="ECO:0000313" key="7">
    <source>
        <dbReference type="Proteomes" id="UP000587991"/>
    </source>
</evidence>
<dbReference type="GO" id="GO:0003677">
    <property type="term" value="F:DNA binding"/>
    <property type="evidence" value="ECO:0007669"/>
    <property type="project" value="UniProtKB-UniRule"/>
</dbReference>
<keyword evidence="7" id="KW-1185">Reference proteome</keyword>
<dbReference type="RefSeq" id="WP_168877110.1">
    <property type="nucleotide sequence ID" value="NZ_JABAIM010000002.1"/>
</dbReference>
<organism evidence="6 7">
    <name type="scientific">Leeia aquatica</name>
    <dbReference type="NCBI Taxonomy" id="2725557"/>
    <lineage>
        <taxon>Bacteria</taxon>
        <taxon>Pseudomonadati</taxon>
        <taxon>Pseudomonadota</taxon>
        <taxon>Betaproteobacteria</taxon>
        <taxon>Neisseriales</taxon>
        <taxon>Leeiaceae</taxon>
        <taxon>Leeia</taxon>
    </lineage>
</organism>
<evidence type="ECO:0000313" key="6">
    <source>
        <dbReference type="EMBL" id="NLR75439.1"/>
    </source>
</evidence>
<dbReference type="Proteomes" id="UP000587991">
    <property type="component" value="Unassembled WGS sequence"/>
</dbReference>
<name>A0A847SDR7_9NEIS</name>
<dbReference type="Pfam" id="PF00440">
    <property type="entry name" value="TetR_N"/>
    <property type="match status" value="1"/>
</dbReference>
<evidence type="ECO:0000256" key="2">
    <source>
        <dbReference type="ARBA" id="ARBA00023125"/>
    </source>
</evidence>
<accession>A0A847SDR7</accession>
<dbReference type="InterPro" id="IPR011075">
    <property type="entry name" value="TetR_C"/>
</dbReference>
<protein>
    <submittedName>
        <fullName evidence="6">TetR/AcrR family transcriptional regulator</fullName>
    </submittedName>
</protein>
<dbReference type="PROSITE" id="PS50977">
    <property type="entry name" value="HTH_TETR_2"/>
    <property type="match status" value="1"/>
</dbReference>
<reference evidence="6 7" key="1">
    <citation type="submission" date="2020-04" db="EMBL/GenBank/DDBJ databases">
        <title>Draft genome of Leeia sp. IMCC25680.</title>
        <authorList>
            <person name="Song J."/>
            <person name="Cho J.-C."/>
        </authorList>
    </citation>
    <scope>NUCLEOTIDE SEQUENCE [LARGE SCALE GENOMIC DNA]</scope>
    <source>
        <strain evidence="6 7">IMCC25680</strain>
    </source>
</reference>
<dbReference type="Gene3D" id="1.10.357.10">
    <property type="entry name" value="Tetracycline Repressor, domain 2"/>
    <property type="match status" value="1"/>
</dbReference>
<evidence type="ECO:0000259" key="5">
    <source>
        <dbReference type="PROSITE" id="PS50977"/>
    </source>
</evidence>
<keyword evidence="3" id="KW-0804">Transcription</keyword>
<dbReference type="Gene3D" id="1.10.10.60">
    <property type="entry name" value="Homeodomain-like"/>
    <property type="match status" value="1"/>
</dbReference>